<reference evidence="2 3" key="1">
    <citation type="submission" date="2019-09" db="EMBL/GenBank/DDBJ databases">
        <title>Segnochrobactrum spirostomi gen. nov., sp. nov., isolated from the ciliate Spirostomum cf. yagiui and description of a novel family, Segnochrobactraceae fam. nov. within the order Rhizobiales of the class Alphaproteobacteria.</title>
        <authorList>
            <person name="Akter S."/>
            <person name="Shazib S.U.A."/>
            <person name="Shin M.K."/>
        </authorList>
    </citation>
    <scope>NUCLEOTIDE SEQUENCE [LARGE SCALE GENOMIC DNA]</scope>
    <source>
        <strain evidence="2 3">Sp-1</strain>
    </source>
</reference>
<name>A0A6A7Y7N2_9HYPH</name>
<sequence length="80" mass="8509">MKEILRTNDAVLISFVEALLTEAGIAHLVTDLNMSVVEGSLGILARRVLVGQDEEAQARRLLIDAGLAAELKPAAGAGRW</sequence>
<dbReference type="SUPFAM" id="SSF54913">
    <property type="entry name" value="GlnB-like"/>
    <property type="match status" value="1"/>
</dbReference>
<proteinExistence type="predicted"/>
<dbReference type="EMBL" id="VWNA01000001">
    <property type="protein sequence ID" value="MQT13998.1"/>
    <property type="molecule type" value="Genomic_DNA"/>
</dbReference>
<protein>
    <submittedName>
        <fullName evidence="2">DUF2007 domain-containing protein</fullName>
    </submittedName>
</protein>
<gene>
    <name evidence="2" type="ORF">F0357_15380</name>
</gene>
<dbReference type="AlphaFoldDB" id="A0A6A7Y7N2"/>
<keyword evidence="3" id="KW-1185">Reference proteome</keyword>
<dbReference type="RefSeq" id="WP_153483819.1">
    <property type="nucleotide sequence ID" value="NZ_VWNA01000001.1"/>
</dbReference>
<dbReference type="Gene3D" id="3.30.70.790">
    <property type="entry name" value="UreE, C-terminal domain"/>
    <property type="match status" value="1"/>
</dbReference>
<dbReference type="Pfam" id="PF09413">
    <property type="entry name" value="DUF2007"/>
    <property type="match status" value="1"/>
</dbReference>
<dbReference type="Proteomes" id="UP000332515">
    <property type="component" value="Unassembled WGS sequence"/>
</dbReference>
<evidence type="ECO:0000259" key="1">
    <source>
        <dbReference type="Pfam" id="PF09413"/>
    </source>
</evidence>
<feature type="domain" description="DUF2007" evidence="1">
    <location>
        <begin position="1"/>
        <end position="65"/>
    </location>
</feature>
<evidence type="ECO:0000313" key="3">
    <source>
        <dbReference type="Proteomes" id="UP000332515"/>
    </source>
</evidence>
<organism evidence="2 3">
    <name type="scientific">Segnochrobactrum spirostomi</name>
    <dbReference type="NCBI Taxonomy" id="2608987"/>
    <lineage>
        <taxon>Bacteria</taxon>
        <taxon>Pseudomonadati</taxon>
        <taxon>Pseudomonadota</taxon>
        <taxon>Alphaproteobacteria</taxon>
        <taxon>Hyphomicrobiales</taxon>
        <taxon>Segnochrobactraceae</taxon>
        <taxon>Segnochrobactrum</taxon>
    </lineage>
</organism>
<comment type="caution">
    <text evidence="2">The sequence shown here is derived from an EMBL/GenBank/DDBJ whole genome shotgun (WGS) entry which is preliminary data.</text>
</comment>
<accession>A0A6A7Y7N2</accession>
<dbReference type="InterPro" id="IPR018551">
    <property type="entry name" value="DUF2007"/>
</dbReference>
<dbReference type="InterPro" id="IPR011322">
    <property type="entry name" value="N-reg_PII-like_a/b"/>
</dbReference>
<evidence type="ECO:0000313" key="2">
    <source>
        <dbReference type="EMBL" id="MQT13998.1"/>
    </source>
</evidence>